<feature type="transmembrane region" description="Helical" evidence="5">
    <location>
        <begin position="179"/>
        <end position="200"/>
    </location>
</feature>
<dbReference type="InterPro" id="IPR002781">
    <property type="entry name" value="TM_pro_TauE-like"/>
</dbReference>
<evidence type="ECO:0000313" key="7">
    <source>
        <dbReference type="Proteomes" id="UP001168540"/>
    </source>
</evidence>
<evidence type="ECO:0000256" key="1">
    <source>
        <dbReference type="ARBA" id="ARBA00004141"/>
    </source>
</evidence>
<sequence>MLSPSLFAVLLGCGVLAGFLAGLLGVGGGLVIVPMVVWVLGAASLGGDHVQHLAVGTSLAVMVFTSLSSVRAHHQKGAVDWRIVRSMAPAMVVGTFIGSQIAGWLPSHGLKWFFVVYAYVVGLQMLFDIKPQAVRDMPGAPGQWGAGTLIGMISSWVGIGGGSMSVPFMSWCNVPVRNAIATSAALGWPIALAGAVGYLVSGWSVAGLPWGAYGFVYLPATLALMVMTVLFAPVGARLAHRLPVARLKKLFALLMLFMASEMLVSMLG</sequence>
<keyword evidence="5" id="KW-1003">Cell membrane</keyword>
<keyword evidence="4 5" id="KW-0472">Membrane</keyword>
<evidence type="ECO:0000313" key="6">
    <source>
        <dbReference type="EMBL" id="MDN0077510.1"/>
    </source>
</evidence>
<evidence type="ECO:0000256" key="5">
    <source>
        <dbReference type="RuleBase" id="RU363041"/>
    </source>
</evidence>
<dbReference type="Pfam" id="PF01925">
    <property type="entry name" value="TauE"/>
    <property type="match status" value="1"/>
</dbReference>
<organism evidence="6 7">
    <name type="scientific">Crenobacter oryzisoli</name>
    <dbReference type="NCBI Taxonomy" id="3056844"/>
    <lineage>
        <taxon>Bacteria</taxon>
        <taxon>Pseudomonadati</taxon>
        <taxon>Pseudomonadota</taxon>
        <taxon>Betaproteobacteria</taxon>
        <taxon>Neisseriales</taxon>
        <taxon>Neisseriaceae</taxon>
        <taxon>Crenobacter</taxon>
    </lineage>
</organism>
<dbReference type="PANTHER" id="PTHR43483">
    <property type="entry name" value="MEMBRANE TRANSPORTER PROTEIN HI_0806-RELATED"/>
    <property type="match status" value="1"/>
</dbReference>
<name>A0ABT7XUV2_9NEIS</name>
<feature type="transmembrane region" description="Helical" evidence="5">
    <location>
        <begin position="83"/>
        <end position="103"/>
    </location>
</feature>
<accession>A0ABT7XUV2</accession>
<comment type="subcellular location">
    <subcellularLocation>
        <location evidence="5">Cell membrane</location>
        <topology evidence="5">Multi-pass membrane protein</topology>
    </subcellularLocation>
    <subcellularLocation>
        <location evidence="1">Membrane</location>
        <topology evidence="1">Multi-pass membrane protein</topology>
    </subcellularLocation>
</comment>
<reference evidence="6" key="1">
    <citation type="submission" date="2023-06" db="EMBL/GenBank/DDBJ databases">
        <authorList>
            <person name="Zhang S."/>
        </authorList>
    </citation>
    <scope>NUCLEOTIDE SEQUENCE</scope>
    <source>
        <strain evidence="6">SG2303</strain>
    </source>
</reference>
<evidence type="ECO:0000256" key="4">
    <source>
        <dbReference type="ARBA" id="ARBA00023136"/>
    </source>
</evidence>
<comment type="caution">
    <text evidence="6">The sequence shown here is derived from an EMBL/GenBank/DDBJ whole genome shotgun (WGS) entry which is preliminary data.</text>
</comment>
<feature type="transmembrane region" description="Helical" evidence="5">
    <location>
        <begin position="212"/>
        <end position="238"/>
    </location>
</feature>
<protein>
    <recommendedName>
        <fullName evidence="5">Probable membrane transporter protein</fullName>
    </recommendedName>
</protein>
<keyword evidence="2 5" id="KW-0812">Transmembrane</keyword>
<dbReference type="RefSeq" id="WP_289832143.1">
    <property type="nucleotide sequence ID" value="NZ_JAUEDK010000072.1"/>
</dbReference>
<feature type="transmembrane region" description="Helical" evidence="5">
    <location>
        <begin position="250"/>
        <end position="267"/>
    </location>
</feature>
<dbReference type="PANTHER" id="PTHR43483:SF3">
    <property type="entry name" value="MEMBRANE TRANSPORTER PROTEIN HI_0806-RELATED"/>
    <property type="match status" value="1"/>
</dbReference>
<keyword evidence="3 5" id="KW-1133">Transmembrane helix</keyword>
<feature type="transmembrane region" description="Helical" evidence="5">
    <location>
        <begin position="7"/>
        <end position="40"/>
    </location>
</feature>
<feature type="transmembrane region" description="Helical" evidence="5">
    <location>
        <begin position="52"/>
        <end position="71"/>
    </location>
</feature>
<proteinExistence type="inferred from homology"/>
<keyword evidence="7" id="KW-1185">Reference proteome</keyword>
<dbReference type="Proteomes" id="UP001168540">
    <property type="component" value="Unassembled WGS sequence"/>
</dbReference>
<gene>
    <name evidence="6" type="ORF">QU481_22050</name>
</gene>
<comment type="similarity">
    <text evidence="5">Belongs to the 4-toluene sulfonate uptake permease (TSUP) (TC 2.A.102) family.</text>
</comment>
<evidence type="ECO:0000256" key="2">
    <source>
        <dbReference type="ARBA" id="ARBA00022692"/>
    </source>
</evidence>
<evidence type="ECO:0000256" key="3">
    <source>
        <dbReference type="ARBA" id="ARBA00022989"/>
    </source>
</evidence>
<dbReference type="EMBL" id="JAUEDK010000072">
    <property type="protein sequence ID" value="MDN0077510.1"/>
    <property type="molecule type" value="Genomic_DNA"/>
</dbReference>